<keyword evidence="7" id="KW-0493">Microtubule</keyword>
<keyword evidence="6" id="KW-0597">Phosphoprotein</keyword>
<dbReference type="InterPro" id="IPR046357">
    <property type="entry name" value="PPIase_dom_sf"/>
</dbReference>
<dbReference type="Pfam" id="PF07719">
    <property type="entry name" value="TPR_2"/>
    <property type="match status" value="1"/>
</dbReference>
<dbReference type="GO" id="GO:0005634">
    <property type="term" value="C:nucleus"/>
    <property type="evidence" value="ECO:0007669"/>
    <property type="project" value="UniProtKB-SubCell"/>
</dbReference>
<dbReference type="Proteomes" id="UP000694843">
    <property type="component" value="Unplaced"/>
</dbReference>
<dbReference type="PANTHER" id="PTHR46512">
    <property type="entry name" value="PEPTIDYLPROLYL ISOMERASE"/>
    <property type="match status" value="1"/>
</dbReference>
<dbReference type="PANTHER" id="PTHR46512:SF1">
    <property type="entry name" value="PEPTIDYLPROLYL ISOMERASE"/>
    <property type="match status" value="1"/>
</dbReference>
<protein>
    <recommendedName>
        <fullName evidence="14">peptidylprolyl isomerase</fullName>
        <ecNumber evidence="14">5.2.1.8</ecNumber>
    </recommendedName>
</protein>
<evidence type="ECO:0000313" key="19">
    <source>
        <dbReference type="Proteomes" id="UP000694843"/>
    </source>
</evidence>
<dbReference type="GO" id="GO:0012505">
    <property type="term" value="C:endomembrane system"/>
    <property type="evidence" value="ECO:0007669"/>
    <property type="project" value="TreeGrafter"/>
</dbReference>
<dbReference type="GO" id="GO:0003755">
    <property type="term" value="F:peptidyl-prolyl cis-trans isomerase activity"/>
    <property type="evidence" value="ECO:0007669"/>
    <property type="project" value="UniProtKB-KW"/>
</dbReference>
<keyword evidence="14" id="KW-0697">Rotamase</keyword>
<keyword evidence="9 15" id="KW-0802">TPR repeat</keyword>
<dbReference type="GO" id="GO:0044183">
    <property type="term" value="F:protein folding chaperone"/>
    <property type="evidence" value="ECO:0007669"/>
    <property type="project" value="TreeGrafter"/>
</dbReference>
<keyword evidence="19" id="KW-1185">Reference proteome</keyword>
<evidence type="ECO:0000256" key="17">
    <source>
        <dbReference type="SAM" id="Phobius"/>
    </source>
</evidence>
<feature type="region of interest" description="Disordered" evidence="16">
    <location>
        <begin position="1"/>
        <end position="24"/>
    </location>
</feature>
<evidence type="ECO:0000259" key="18">
    <source>
        <dbReference type="PROSITE" id="PS50059"/>
    </source>
</evidence>
<reference evidence="20" key="1">
    <citation type="submission" date="2025-08" db="UniProtKB">
        <authorList>
            <consortium name="RefSeq"/>
        </authorList>
    </citation>
    <scope>IDENTIFICATION</scope>
    <source>
        <tissue evidence="20">Whole organism</tissue>
    </source>
</reference>
<organism evidence="19 20">
    <name type="scientific">Hyalella azteca</name>
    <name type="common">Amphipod</name>
    <dbReference type="NCBI Taxonomy" id="294128"/>
    <lineage>
        <taxon>Eukaryota</taxon>
        <taxon>Metazoa</taxon>
        <taxon>Ecdysozoa</taxon>
        <taxon>Arthropoda</taxon>
        <taxon>Crustacea</taxon>
        <taxon>Multicrustacea</taxon>
        <taxon>Malacostraca</taxon>
        <taxon>Eumalacostraca</taxon>
        <taxon>Peracarida</taxon>
        <taxon>Amphipoda</taxon>
        <taxon>Senticaudata</taxon>
        <taxon>Talitrida</taxon>
        <taxon>Talitroidea</taxon>
        <taxon>Hyalellidae</taxon>
        <taxon>Hyalella</taxon>
    </lineage>
</organism>
<evidence type="ECO:0000256" key="14">
    <source>
        <dbReference type="PROSITE-ProRule" id="PRU00277"/>
    </source>
</evidence>
<feature type="transmembrane region" description="Helical" evidence="17">
    <location>
        <begin position="366"/>
        <end position="385"/>
    </location>
</feature>
<evidence type="ECO:0000256" key="15">
    <source>
        <dbReference type="PROSITE-ProRule" id="PRU00339"/>
    </source>
</evidence>
<feature type="repeat" description="TPR" evidence="15">
    <location>
        <begin position="284"/>
        <end position="317"/>
    </location>
</feature>
<keyword evidence="13" id="KW-0539">Nucleus</keyword>
<keyword evidence="10" id="KW-0007">Acetylation</keyword>
<dbReference type="InterPro" id="IPR013105">
    <property type="entry name" value="TPR_2"/>
</dbReference>
<dbReference type="SMART" id="SM00028">
    <property type="entry name" value="TPR"/>
    <property type="match status" value="3"/>
</dbReference>
<evidence type="ECO:0000256" key="3">
    <source>
        <dbReference type="ARBA" id="ARBA00004245"/>
    </source>
</evidence>
<proteinExistence type="predicted"/>
<dbReference type="EC" id="5.2.1.8" evidence="14"/>
<comment type="subcellular location">
    <subcellularLocation>
        <location evidence="3">Cytoplasm</location>
        <location evidence="3">Cytoskeleton</location>
    </subcellularLocation>
    <subcellularLocation>
        <location evidence="4">Cytoplasm</location>
        <location evidence="4">Cytosol</location>
    </subcellularLocation>
    <subcellularLocation>
        <location evidence="2">Mitochondrion</location>
    </subcellularLocation>
    <subcellularLocation>
        <location evidence="1">Nucleus</location>
    </subcellularLocation>
</comment>
<keyword evidence="14 20" id="KW-0413">Isomerase</keyword>
<evidence type="ECO:0000256" key="7">
    <source>
        <dbReference type="ARBA" id="ARBA00022701"/>
    </source>
</evidence>
<feature type="domain" description="PPIase FKBP-type" evidence="18">
    <location>
        <begin position="95"/>
        <end position="179"/>
    </location>
</feature>
<dbReference type="OrthoDB" id="532682at2759"/>
<evidence type="ECO:0000256" key="16">
    <source>
        <dbReference type="SAM" id="MobiDB-lite"/>
    </source>
</evidence>
<evidence type="ECO:0000256" key="2">
    <source>
        <dbReference type="ARBA" id="ARBA00004173"/>
    </source>
</evidence>
<dbReference type="GO" id="GO:0043066">
    <property type="term" value="P:negative regulation of apoptotic process"/>
    <property type="evidence" value="ECO:0007669"/>
    <property type="project" value="TreeGrafter"/>
</dbReference>
<dbReference type="InterPro" id="IPR019734">
    <property type="entry name" value="TPR_rpt"/>
</dbReference>
<gene>
    <name evidence="20" type="primary">LOC108681033</name>
</gene>
<evidence type="ECO:0000313" key="20">
    <source>
        <dbReference type="RefSeq" id="XP_018025482.1"/>
    </source>
</evidence>
<keyword evidence="17" id="KW-0812">Transmembrane</keyword>
<dbReference type="PROSITE" id="PS50059">
    <property type="entry name" value="FKBP_PPIASE"/>
    <property type="match status" value="1"/>
</dbReference>
<keyword evidence="12" id="KW-0963">Cytoplasm</keyword>
<dbReference type="GO" id="GO:0016020">
    <property type="term" value="C:membrane"/>
    <property type="evidence" value="ECO:0007669"/>
    <property type="project" value="TreeGrafter"/>
</dbReference>
<dbReference type="SUPFAM" id="SSF48452">
    <property type="entry name" value="TPR-like"/>
    <property type="match status" value="1"/>
</dbReference>
<evidence type="ECO:0000256" key="5">
    <source>
        <dbReference type="ARBA" id="ARBA00022481"/>
    </source>
</evidence>
<dbReference type="GO" id="GO:0005829">
    <property type="term" value="C:cytosol"/>
    <property type="evidence" value="ECO:0007669"/>
    <property type="project" value="UniProtKB-SubCell"/>
</dbReference>
<dbReference type="GO" id="GO:0005740">
    <property type="term" value="C:mitochondrial envelope"/>
    <property type="evidence" value="ECO:0007669"/>
    <property type="project" value="TreeGrafter"/>
</dbReference>
<comment type="catalytic activity">
    <reaction evidence="14">
        <text>[protein]-peptidylproline (omega=180) = [protein]-peptidylproline (omega=0)</text>
        <dbReference type="Rhea" id="RHEA:16237"/>
        <dbReference type="Rhea" id="RHEA-COMP:10747"/>
        <dbReference type="Rhea" id="RHEA-COMP:10748"/>
        <dbReference type="ChEBI" id="CHEBI:83833"/>
        <dbReference type="ChEBI" id="CHEBI:83834"/>
        <dbReference type="EC" id="5.2.1.8"/>
    </reaction>
</comment>
<dbReference type="PROSITE" id="PS50005">
    <property type="entry name" value="TPR"/>
    <property type="match status" value="1"/>
</dbReference>
<evidence type="ECO:0000256" key="4">
    <source>
        <dbReference type="ARBA" id="ARBA00004514"/>
    </source>
</evidence>
<keyword evidence="17" id="KW-0472">Membrane</keyword>
<dbReference type="KEGG" id="hazt:108681033"/>
<dbReference type="Gene3D" id="1.25.40.10">
    <property type="entry name" value="Tetratricopeptide repeat domain"/>
    <property type="match status" value="1"/>
</dbReference>
<dbReference type="AlphaFoldDB" id="A0A8B7PJ17"/>
<evidence type="ECO:0000256" key="10">
    <source>
        <dbReference type="ARBA" id="ARBA00022990"/>
    </source>
</evidence>
<evidence type="ECO:0000256" key="6">
    <source>
        <dbReference type="ARBA" id="ARBA00022553"/>
    </source>
</evidence>
<name>A0A8B7PJ17_HYAAZ</name>
<keyword evidence="12" id="KW-0206">Cytoskeleton</keyword>
<dbReference type="GeneID" id="108681033"/>
<dbReference type="InterPro" id="IPR011990">
    <property type="entry name" value="TPR-like_helical_dom_sf"/>
</dbReference>
<keyword evidence="5" id="KW-0488">Methylation</keyword>
<dbReference type="InterPro" id="IPR001179">
    <property type="entry name" value="PPIase_FKBP_dom"/>
</dbReference>
<dbReference type="RefSeq" id="XP_018025482.1">
    <property type="nucleotide sequence ID" value="XM_018169993.2"/>
</dbReference>
<evidence type="ECO:0000256" key="9">
    <source>
        <dbReference type="ARBA" id="ARBA00022803"/>
    </source>
</evidence>
<evidence type="ECO:0000256" key="8">
    <source>
        <dbReference type="ARBA" id="ARBA00022737"/>
    </source>
</evidence>
<dbReference type="Pfam" id="PF00254">
    <property type="entry name" value="FKBP_C"/>
    <property type="match status" value="1"/>
</dbReference>
<evidence type="ECO:0000256" key="12">
    <source>
        <dbReference type="ARBA" id="ARBA00023212"/>
    </source>
</evidence>
<evidence type="ECO:0000256" key="1">
    <source>
        <dbReference type="ARBA" id="ARBA00004123"/>
    </source>
</evidence>
<keyword evidence="11" id="KW-0496">Mitochondrion</keyword>
<dbReference type="InterPro" id="IPR050754">
    <property type="entry name" value="FKBP4/5/8-like"/>
</dbReference>
<dbReference type="GO" id="GO:0005874">
    <property type="term" value="C:microtubule"/>
    <property type="evidence" value="ECO:0007669"/>
    <property type="project" value="UniProtKB-KW"/>
</dbReference>
<evidence type="ECO:0000256" key="11">
    <source>
        <dbReference type="ARBA" id="ARBA00023128"/>
    </source>
</evidence>
<sequence>MTKEKGINKAPSEDSMASLDDSSFLDGDKDVAASSINSLDESAGADLELPTGVEEVEVQGDIEETPDEWMDIIGSGDLKKKVLVAGIVETRPVRGDTVCIELTMRLSDGTLVEDTHTLYFTLGDSEVIPGLDLVVPLMDRGEESEVYIHSRFAYGSKGDGERVPADASLLCTVKLLDYKPEDIPESLPIDERQQIGNRKRIRGNWWFNRGDYSEAVQCYKAAVDFLDDTEEVNFDQEAKPEVLAILEERLKALNNMAAAQIKLGALDAALASVAVVLQCQPNNVKALFRRGKALHLKGRSTEAIKFLKEALRLEPENRAIHAELSKMSDAARQETESEKTLYRRMLGLRPNEQNREPDRHPTLRMFPWRVFLICFTSIVAVLLAYKYRDLLQ</sequence>
<evidence type="ECO:0000256" key="13">
    <source>
        <dbReference type="ARBA" id="ARBA00023242"/>
    </source>
</evidence>
<dbReference type="Gene3D" id="3.10.50.40">
    <property type="match status" value="1"/>
</dbReference>
<dbReference type="OMA" id="ICVASMK"/>
<keyword evidence="17" id="KW-1133">Transmembrane helix</keyword>
<keyword evidence="8" id="KW-0677">Repeat</keyword>
<accession>A0A8B7PJ17</accession>
<dbReference type="SUPFAM" id="SSF54534">
    <property type="entry name" value="FKBP-like"/>
    <property type="match status" value="1"/>
</dbReference>